<dbReference type="EMBL" id="SPNV01000003">
    <property type="protein sequence ID" value="KAF5867006.1"/>
    <property type="molecule type" value="Genomic_DNA"/>
</dbReference>
<dbReference type="SUPFAM" id="SSF56112">
    <property type="entry name" value="Protein kinase-like (PK-like)"/>
    <property type="match status" value="1"/>
</dbReference>
<comment type="caution">
    <text evidence="1">The sequence shown here is derived from an EMBL/GenBank/DDBJ whole genome shotgun (WGS) entry which is preliminary data.</text>
</comment>
<keyword evidence="2" id="KW-1185">Reference proteome</keyword>
<dbReference type="AlphaFoldDB" id="A0A8H6AGL1"/>
<gene>
    <name evidence="1" type="ORF">ETB97_006852</name>
</gene>
<accession>A0A8H6AGL1</accession>
<dbReference type="Proteomes" id="UP000541154">
    <property type="component" value="Unassembled WGS sequence"/>
</dbReference>
<proteinExistence type="predicted"/>
<reference evidence="1 2" key="1">
    <citation type="submission" date="2019-04" db="EMBL/GenBank/DDBJ databases">
        <title>Aspergillus burnettii sp. nov., novel species from soil in southeast Queensland.</title>
        <authorList>
            <person name="Gilchrist C.L.M."/>
            <person name="Pitt J.I."/>
            <person name="Lange L."/>
            <person name="Lacey H.J."/>
            <person name="Vuong D."/>
            <person name="Midgley D.J."/>
            <person name="Greenfield P."/>
            <person name="Bradbury M."/>
            <person name="Lacey E."/>
            <person name="Busk P.K."/>
            <person name="Pilgaard B."/>
            <person name="Chooi Y.H."/>
            <person name="Piggott A.M."/>
        </authorList>
    </citation>
    <scope>NUCLEOTIDE SEQUENCE [LARGE SCALE GENOMIC DNA]</scope>
    <source>
        <strain evidence="1 2">FRR 5400</strain>
    </source>
</reference>
<organism evidence="1 2">
    <name type="scientific">Petromyces alliaceus</name>
    <name type="common">Aspergillus alliaceus</name>
    <dbReference type="NCBI Taxonomy" id="209559"/>
    <lineage>
        <taxon>Eukaryota</taxon>
        <taxon>Fungi</taxon>
        <taxon>Dikarya</taxon>
        <taxon>Ascomycota</taxon>
        <taxon>Pezizomycotina</taxon>
        <taxon>Eurotiomycetes</taxon>
        <taxon>Eurotiomycetidae</taxon>
        <taxon>Eurotiales</taxon>
        <taxon>Aspergillaceae</taxon>
        <taxon>Aspergillus</taxon>
        <taxon>Aspergillus subgen. Circumdati</taxon>
    </lineage>
</organism>
<dbReference type="InterPro" id="IPR011009">
    <property type="entry name" value="Kinase-like_dom_sf"/>
</dbReference>
<evidence type="ECO:0008006" key="3">
    <source>
        <dbReference type="Google" id="ProtNLM"/>
    </source>
</evidence>
<sequence>MVRAIAALWELPAPGAGKLMGEAIVSHHNAISVGPEWRYGLGGPFPSVTSYLQTWIKYRVKMLQEQQGVDEYKEIYLSRVLQFVESLLNHIHVEVGTVKLSLVHTDLGLYNMIFSDSTISILRTVID</sequence>
<protein>
    <recommendedName>
        <fullName evidence="3">Aminoglycoside phosphotransferase domain-containing protein</fullName>
    </recommendedName>
</protein>
<evidence type="ECO:0000313" key="1">
    <source>
        <dbReference type="EMBL" id="KAF5867006.1"/>
    </source>
</evidence>
<evidence type="ECO:0000313" key="2">
    <source>
        <dbReference type="Proteomes" id="UP000541154"/>
    </source>
</evidence>
<name>A0A8H6AGL1_PETAA</name>